<dbReference type="Pfam" id="PF05853">
    <property type="entry name" value="BKACE"/>
    <property type="match status" value="1"/>
</dbReference>
<dbReference type="Gene3D" id="3.20.20.70">
    <property type="entry name" value="Aldolase class I"/>
    <property type="match status" value="1"/>
</dbReference>
<organism evidence="1 2">
    <name type="scientific">Lentihominibacter faecis</name>
    <dbReference type="NCBI Taxonomy" id="2764712"/>
    <lineage>
        <taxon>Bacteria</taxon>
        <taxon>Bacillati</taxon>
        <taxon>Bacillota</taxon>
        <taxon>Clostridia</taxon>
        <taxon>Peptostreptococcales</taxon>
        <taxon>Anaerovoracaceae</taxon>
        <taxon>Lentihominibacter</taxon>
    </lineage>
</organism>
<dbReference type="PANTHER" id="PTHR37418">
    <property type="entry name" value="3-KETO-5-AMINOHEXANOATE CLEAVAGE ENZYME-RELATED"/>
    <property type="match status" value="1"/>
</dbReference>
<dbReference type="Proteomes" id="UP000644115">
    <property type="component" value="Unassembled WGS sequence"/>
</dbReference>
<dbReference type="AlphaFoldDB" id="A0A923NCL8"/>
<comment type="caution">
    <text evidence="1">The sequence shown here is derived from an EMBL/GenBank/DDBJ whole genome shotgun (WGS) entry which is preliminary data.</text>
</comment>
<dbReference type="PANTHER" id="PTHR37418:SF1">
    <property type="entry name" value="3-KETO-5-AMINOHEXANOATE CLEAVAGE PROTEIN"/>
    <property type="match status" value="1"/>
</dbReference>
<dbReference type="GO" id="GO:0016812">
    <property type="term" value="F:hydrolase activity, acting on carbon-nitrogen (but not peptide) bonds, in cyclic amides"/>
    <property type="evidence" value="ECO:0007669"/>
    <property type="project" value="InterPro"/>
</dbReference>
<dbReference type="EMBL" id="JACRWC010000117">
    <property type="protein sequence ID" value="MBC6000330.1"/>
    <property type="molecule type" value="Genomic_DNA"/>
</dbReference>
<gene>
    <name evidence="1" type="ORF">H8876_09990</name>
</gene>
<evidence type="ECO:0000313" key="2">
    <source>
        <dbReference type="Proteomes" id="UP000644115"/>
    </source>
</evidence>
<dbReference type="InterPro" id="IPR013785">
    <property type="entry name" value="Aldolase_TIM"/>
</dbReference>
<evidence type="ECO:0000313" key="1">
    <source>
        <dbReference type="EMBL" id="MBC6000330.1"/>
    </source>
</evidence>
<keyword evidence="2" id="KW-1185">Reference proteome</keyword>
<dbReference type="InterPro" id="IPR002195">
    <property type="entry name" value="Dihydroorotase_CS"/>
</dbReference>
<sequence length="236" mass="27417">MIKIALNGGKPKTENPNLPTSFEEYKKEIDWFQAHGLHDFHIHFRDPEGQDTLLQKYVQPQWEALKIACPGCRIGIGSPLLFGRTHEKRMEEISAWTWKPDYISLNIPEEGSNELAQLLIEKKVPVEYSCFTIDDALVFEKQGYADSTFRVLVEVSGEKDGQRTVDKAVQIYQYLHDRYPQLEYVIHGEDIYTWDVIQYAKAFHLNWRIGMEDISCDEHGQELTSNVALYRHALEI</sequence>
<dbReference type="GO" id="GO:0043720">
    <property type="term" value="F:3-keto-5-aminohexanoate cleavage activity"/>
    <property type="evidence" value="ECO:0007669"/>
    <property type="project" value="InterPro"/>
</dbReference>
<accession>A0A923NCL8</accession>
<dbReference type="InterPro" id="IPR008567">
    <property type="entry name" value="BKACE"/>
</dbReference>
<dbReference type="PROSITE" id="PS00482">
    <property type="entry name" value="DIHYDROOROTASE_1"/>
    <property type="match status" value="1"/>
</dbReference>
<name>A0A923NCL8_9FIRM</name>
<proteinExistence type="predicted"/>
<protein>
    <submittedName>
        <fullName evidence="1">3-keto-5-aminohexanoate cleavage protein</fullName>
    </submittedName>
</protein>
<dbReference type="RefSeq" id="WP_249287628.1">
    <property type="nucleotide sequence ID" value="NZ_JACRWC010000117.1"/>
</dbReference>
<reference evidence="1" key="1">
    <citation type="submission" date="2020-08" db="EMBL/GenBank/DDBJ databases">
        <authorList>
            <person name="Liu C."/>
            <person name="Sun Q."/>
        </authorList>
    </citation>
    <scope>NUCLEOTIDE SEQUENCE</scope>
    <source>
        <strain evidence="1">BX16</strain>
    </source>
</reference>